<accession>A0ABQ5KDR2</accession>
<dbReference type="EMBL" id="BQXS01008988">
    <property type="protein sequence ID" value="GKT30687.1"/>
    <property type="molecule type" value="Genomic_DNA"/>
</dbReference>
<name>A0ABQ5KDR2_9EUKA</name>
<dbReference type="Proteomes" id="UP001057375">
    <property type="component" value="Unassembled WGS sequence"/>
</dbReference>
<organism evidence="1 2">
    <name type="scientific">Aduncisulcus paluster</name>
    <dbReference type="NCBI Taxonomy" id="2918883"/>
    <lineage>
        <taxon>Eukaryota</taxon>
        <taxon>Metamonada</taxon>
        <taxon>Carpediemonas-like organisms</taxon>
        <taxon>Aduncisulcus</taxon>
    </lineage>
</organism>
<protein>
    <submittedName>
        <fullName evidence="1">Uncharacterized protein</fullName>
    </submittedName>
</protein>
<reference evidence="1" key="1">
    <citation type="submission" date="2022-03" db="EMBL/GenBank/DDBJ databases">
        <title>Draft genome sequence of Aduncisulcus paluster, a free-living microaerophilic Fornicata.</title>
        <authorList>
            <person name="Yuyama I."/>
            <person name="Kume K."/>
            <person name="Tamura T."/>
            <person name="Inagaki Y."/>
            <person name="Hashimoto T."/>
        </authorList>
    </citation>
    <scope>NUCLEOTIDE SEQUENCE</scope>
    <source>
        <strain evidence="1">NY0171</strain>
    </source>
</reference>
<feature type="non-terminal residue" evidence="1">
    <location>
        <position position="95"/>
    </location>
</feature>
<keyword evidence="2" id="KW-1185">Reference proteome</keyword>
<gene>
    <name evidence="1" type="ORF">ADUPG1_005599</name>
</gene>
<proteinExistence type="predicted"/>
<evidence type="ECO:0000313" key="2">
    <source>
        <dbReference type="Proteomes" id="UP001057375"/>
    </source>
</evidence>
<sequence>MLKTPGHNWWLDIAICYEDATLFSLEKKFNEKVHKYGSSGAGIVIGHSGCTYKKSEEFLKRIGLSNKKIAKLLFTMGAIVLRHTARIVAAYQSEQ</sequence>
<evidence type="ECO:0000313" key="1">
    <source>
        <dbReference type="EMBL" id="GKT30687.1"/>
    </source>
</evidence>
<comment type="caution">
    <text evidence="1">The sequence shown here is derived from an EMBL/GenBank/DDBJ whole genome shotgun (WGS) entry which is preliminary data.</text>
</comment>